<evidence type="ECO:0000256" key="1">
    <source>
        <dbReference type="SAM" id="SignalP"/>
    </source>
</evidence>
<reference evidence="2 3" key="1">
    <citation type="submission" date="2016-10" db="EMBL/GenBank/DDBJ databases">
        <authorList>
            <person name="de Groot N.N."/>
        </authorList>
    </citation>
    <scope>NUCLEOTIDE SEQUENCE [LARGE SCALE GENOMIC DNA]</scope>
    <source>
        <strain evidence="2 3">CGMCC 1.7054</strain>
    </source>
</reference>
<evidence type="ECO:0000313" key="2">
    <source>
        <dbReference type="EMBL" id="SFV22350.1"/>
    </source>
</evidence>
<name>A0A1I7MKB8_9MICC</name>
<sequence>MTTQSIRQITGVTMAAGLGLALLSGCAQEPAQLTSGTAAQACTEDTSADTVTVEMLEEGVPVGTAEIPVLHNDCD</sequence>
<dbReference type="EMBL" id="FPCG01000004">
    <property type="protein sequence ID" value="SFV22350.1"/>
    <property type="molecule type" value="Genomic_DNA"/>
</dbReference>
<dbReference type="PROSITE" id="PS51257">
    <property type="entry name" value="PROKAR_LIPOPROTEIN"/>
    <property type="match status" value="1"/>
</dbReference>
<keyword evidence="3" id="KW-1185">Reference proteome</keyword>
<dbReference type="Proteomes" id="UP000198881">
    <property type="component" value="Unassembled WGS sequence"/>
</dbReference>
<evidence type="ECO:0000313" key="3">
    <source>
        <dbReference type="Proteomes" id="UP000198881"/>
    </source>
</evidence>
<feature type="signal peptide" evidence="1">
    <location>
        <begin position="1"/>
        <end position="27"/>
    </location>
</feature>
<feature type="chain" id="PRO_5039454990" evidence="1">
    <location>
        <begin position="28"/>
        <end position="75"/>
    </location>
</feature>
<keyword evidence="1" id="KW-0732">Signal</keyword>
<dbReference type="STRING" id="574650.SAMN04487966_10460"/>
<gene>
    <name evidence="2" type="ORF">SAMN04487966_10460</name>
</gene>
<protein>
    <submittedName>
        <fullName evidence="2">Uncharacterized protein</fullName>
    </submittedName>
</protein>
<dbReference type="RefSeq" id="WP_091696213.1">
    <property type="nucleotide sequence ID" value="NZ_FPCG01000004.1"/>
</dbReference>
<accession>A0A1I7MKB8</accession>
<organism evidence="2 3">
    <name type="scientific">Micrococcus terreus</name>
    <dbReference type="NCBI Taxonomy" id="574650"/>
    <lineage>
        <taxon>Bacteria</taxon>
        <taxon>Bacillati</taxon>
        <taxon>Actinomycetota</taxon>
        <taxon>Actinomycetes</taxon>
        <taxon>Micrococcales</taxon>
        <taxon>Micrococcaceae</taxon>
        <taxon>Micrococcus</taxon>
    </lineage>
</organism>
<proteinExistence type="predicted"/>
<dbReference type="AlphaFoldDB" id="A0A1I7MKB8"/>